<protein>
    <submittedName>
        <fullName evidence="1">Cytochrome C nitrite reductase</fullName>
    </submittedName>
</protein>
<dbReference type="PANTHER" id="PTHR47197:SF3">
    <property type="entry name" value="DIHYDRO-HEME D1 DEHYDROGENASE"/>
    <property type="match status" value="1"/>
</dbReference>
<evidence type="ECO:0000313" key="2">
    <source>
        <dbReference type="Proteomes" id="UP000318834"/>
    </source>
</evidence>
<organism evidence="1 2">
    <name type="scientific">Candidatus Segetimicrobium genomatis</name>
    <dbReference type="NCBI Taxonomy" id="2569760"/>
    <lineage>
        <taxon>Bacteria</taxon>
        <taxon>Bacillati</taxon>
        <taxon>Candidatus Sysuimicrobiota</taxon>
        <taxon>Candidatus Sysuimicrobiia</taxon>
        <taxon>Candidatus Sysuimicrobiales</taxon>
        <taxon>Candidatus Segetimicrobiaceae</taxon>
        <taxon>Candidatus Segetimicrobium</taxon>
    </lineage>
</organism>
<dbReference type="InterPro" id="IPR015943">
    <property type="entry name" value="WD40/YVTN_repeat-like_dom_sf"/>
</dbReference>
<sequence length="332" mass="34694">MSLPNVPPQKGSFSYDIGWVDPGTHRYYLADRTNKGIDLIDTTSNTYLTTLAKGNFEGFTGSPDTSGPDGILAVPADHQLWAGDAHSLVKVVDVSSGAIVATVSTGGSNRADELAYDPQDHLILIANDADDPPFLSFISTTSRKVVGKIPYPNATNGLEQPVWDPANDMFYQSVPATKANPGGEIDKIDPKTMKVVAIYAVTDCQPAGLVLGPSEHLLLGCSGDAIAAGARAQTIIMDAVDGYILATLTQIGGSDQVAYNPGDNRFYLAARLMTSTGMKGGATTPVLGVIDAGTNEWVANLTTGAGAHSVAVDPGNNRVYVPIPSGIAVFSR</sequence>
<dbReference type="PANTHER" id="PTHR47197">
    <property type="entry name" value="PROTEIN NIRF"/>
    <property type="match status" value="1"/>
</dbReference>
<dbReference type="SUPFAM" id="SSF50969">
    <property type="entry name" value="YVTN repeat-like/Quinoprotein amine dehydrogenase"/>
    <property type="match status" value="1"/>
</dbReference>
<dbReference type="InterPro" id="IPR051200">
    <property type="entry name" value="Host-pathogen_enzymatic-act"/>
</dbReference>
<gene>
    <name evidence="1" type="ORF">E6H05_03485</name>
</gene>
<proteinExistence type="predicted"/>
<dbReference type="InterPro" id="IPR011044">
    <property type="entry name" value="Quino_amine_DH_bsu"/>
</dbReference>
<accession>A0A537IYV5</accession>
<comment type="caution">
    <text evidence="1">The sequence shown here is derived from an EMBL/GenBank/DDBJ whole genome shotgun (WGS) entry which is preliminary data.</text>
</comment>
<dbReference type="AlphaFoldDB" id="A0A537IYV5"/>
<dbReference type="Gene3D" id="2.130.10.10">
    <property type="entry name" value="YVTN repeat-like/Quinoprotein amine dehydrogenase"/>
    <property type="match status" value="2"/>
</dbReference>
<reference evidence="1 2" key="1">
    <citation type="journal article" date="2019" name="Nat. Microbiol.">
        <title>Mediterranean grassland soil C-N compound turnover is dependent on rainfall and depth, and is mediated by genomically divergent microorganisms.</title>
        <authorList>
            <person name="Diamond S."/>
            <person name="Andeer P.F."/>
            <person name="Li Z."/>
            <person name="Crits-Christoph A."/>
            <person name="Burstein D."/>
            <person name="Anantharaman K."/>
            <person name="Lane K.R."/>
            <person name="Thomas B.C."/>
            <person name="Pan C."/>
            <person name="Northen T.R."/>
            <person name="Banfield J.F."/>
        </authorList>
    </citation>
    <scope>NUCLEOTIDE SEQUENCE [LARGE SCALE GENOMIC DNA]</scope>
    <source>
        <strain evidence="1">NP_8</strain>
    </source>
</reference>
<dbReference type="EMBL" id="VBAP01000020">
    <property type="protein sequence ID" value="TMI76499.1"/>
    <property type="molecule type" value="Genomic_DNA"/>
</dbReference>
<name>A0A537IYV5_9BACT</name>
<dbReference type="Proteomes" id="UP000318834">
    <property type="component" value="Unassembled WGS sequence"/>
</dbReference>
<evidence type="ECO:0000313" key="1">
    <source>
        <dbReference type="EMBL" id="TMI76499.1"/>
    </source>
</evidence>